<gene>
    <name evidence="3" type="ORF">S01H1_39611</name>
</gene>
<dbReference type="AlphaFoldDB" id="X0U361"/>
<dbReference type="SUPFAM" id="SSF52518">
    <property type="entry name" value="Thiamin diphosphate-binding fold (THDP-binding)"/>
    <property type="match status" value="1"/>
</dbReference>
<dbReference type="Gene3D" id="3.40.50.970">
    <property type="match status" value="1"/>
</dbReference>
<dbReference type="GO" id="GO:0016491">
    <property type="term" value="F:oxidoreductase activity"/>
    <property type="evidence" value="ECO:0007669"/>
    <property type="project" value="UniProtKB-KW"/>
</dbReference>
<dbReference type="InterPro" id="IPR052368">
    <property type="entry name" value="2-oxoacid_oxidoreductase"/>
</dbReference>
<dbReference type="InterPro" id="IPR029061">
    <property type="entry name" value="THDP-binding"/>
</dbReference>
<dbReference type="FunFam" id="3.40.50.970:FF:000022">
    <property type="entry name" value="2-oxoglutarate ferredoxin oxidoreductase alpha subunit"/>
    <property type="match status" value="1"/>
</dbReference>
<reference evidence="3" key="1">
    <citation type="journal article" date="2014" name="Front. Microbiol.">
        <title>High frequency of phylogenetically diverse reductive dehalogenase-homologous genes in deep subseafloor sedimentary metagenomes.</title>
        <authorList>
            <person name="Kawai M."/>
            <person name="Futagami T."/>
            <person name="Toyoda A."/>
            <person name="Takaki Y."/>
            <person name="Nishi S."/>
            <person name="Hori S."/>
            <person name="Arai W."/>
            <person name="Tsubouchi T."/>
            <person name="Morono Y."/>
            <person name="Uchiyama I."/>
            <person name="Ito T."/>
            <person name="Fujiyama A."/>
            <person name="Inagaki F."/>
            <person name="Takami H."/>
        </authorList>
    </citation>
    <scope>NUCLEOTIDE SEQUENCE</scope>
    <source>
        <strain evidence="3">Expedition CK06-06</strain>
    </source>
</reference>
<accession>X0U361</accession>
<feature type="non-terminal residue" evidence="3">
    <location>
        <position position="232"/>
    </location>
</feature>
<evidence type="ECO:0000313" key="3">
    <source>
        <dbReference type="EMBL" id="GAG00224.1"/>
    </source>
</evidence>
<comment type="caution">
    <text evidence="3">The sequence shown here is derived from an EMBL/GenBank/DDBJ whole genome shotgun (WGS) entry which is preliminary data.</text>
</comment>
<sequence length="232" mass="25057">MEKRLLTGVHLWQGNEACAEGALAAGLTLFAGYPITPATEISERLSARLPAVGGTFVQGADELDSMTIIIGAAWGGAKVLTATSGNGICLMQENIGYACITETPMVVVDCQRAGPATGAATKTMQGDFYTVRYGSNADYAIIALAPSSPQEMFDLTIEAFNLSEQYRVPTFVMADEAIAHMRERVVVPEHVEDFPRRKPTVPPDQFVPWRADPETMVPRMAHFGEGYSMPVP</sequence>
<dbReference type="PANTHER" id="PTHR43088">
    <property type="entry name" value="SUBUNIT OF PYRUVATE:FLAVODOXIN OXIDOREDUCTASE-RELATED"/>
    <property type="match status" value="1"/>
</dbReference>
<dbReference type="CDD" id="cd07034">
    <property type="entry name" value="TPP_PYR_PFOR_IOR-alpha_like"/>
    <property type="match status" value="1"/>
</dbReference>
<feature type="domain" description="Pyruvate flavodoxin/ferredoxin oxidoreductase pyrimidine binding" evidence="2">
    <location>
        <begin position="20"/>
        <end position="219"/>
    </location>
</feature>
<dbReference type="PANTHER" id="PTHR43088:SF1">
    <property type="entry name" value="SUBUNIT OF PYRUVATE:FLAVODOXIN OXIDOREDUCTASE"/>
    <property type="match status" value="1"/>
</dbReference>
<protein>
    <recommendedName>
        <fullName evidence="2">Pyruvate flavodoxin/ferredoxin oxidoreductase pyrimidine binding domain-containing protein</fullName>
    </recommendedName>
</protein>
<dbReference type="InterPro" id="IPR002880">
    <property type="entry name" value="Pyrv_Fd/Flavodoxin_OxRdtase_N"/>
</dbReference>
<evidence type="ECO:0000256" key="1">
    <source>
        <dbReference type="ARBA" id="ARBA00023002"/>
    </source>
</evidence>
<proteinExistence type="predicted"/>
<name>X0U361_9ZZZZ</name>
<organism evidence="3">
    <name type="scientific">marine sediment metagenome</name>
    <dbReference type="NCBI Taxonomy" id="412755"/>
    <lineage>
        <taxon>unclassified sequences</taxon>
        <taxon>metagenomes</taxon>
        <taxon>ecological metagenomes</taxon>
    </lineage>
</organism>
<evidence type="ECO:0000259" key="2">
    <source>
        <dbReference type="Pfam" id="PF01855"/>
    </source>
</evidence>
<dbReference type="Pfam" id="PF01855">
    <property type="entry name" value="POR_N"/>
    <property type="match status" value="1"/>
</dbReference>
<dbReference type="EMBL" id="BARS01025019">
    <property type="protein sequence ID" value="GAG00224.1"/>
    <property type="molecule type" value="Genomic_DNA"/>
</dbReference>
<keyword evidence="1" id="KW-0560">Oxidoreductase</keyword>